<dbReference type="Pfam" id="PF25372">
    <property type="entry name" value="DUF7885"/>
    <property type="match status" value="1"/>
</dbReference>
<dbReference type="Proteomes" id="UP000604825">
    <property type="component" value="Unassembled WGS sequence"/>
</dbReference>
<proteinExistence type="predicted"/>
<organism evidence="2 3">
    <name type="scientific">Miscanthus lutarioriparius</name>
    <dbReference type="NCBI Taxonomy" id="422564"/>
    <lineage>
        <taxon>Eukaryota</taxon>
        <taxon>Viridiplantae</taxon>
        <taxon>Streptophyta</taxon>
        <taxon>Embryophyta</taxon>
        <taxon>Tracheophyta</taxon>
        <taxon>Spermatophyta</taxon>
        <taxon>Magnoliopsida</taxon>
        <taxon>Liliopsida</taxon>
        <taxon>Poales</taxon>
        <taxon>Poaceae</taxon>
        <taxon>PACMAD clade</taxon>
        <taxon>Panicoideae</taxon>
        <taxon>Andropogonodae</taxon>
        <taxon>Andropogoneae</taxon>
        <taxon>Saccharinae</taxon>
        <taxon>Miscanthus</taxon>
    </lineage>
</organism>
<accession>A0A811QNL5</accession>
<gene>
    <name evidence="2" type="ORF">NCGR_LOCUS41119</name>
</gene>
<dbReference type="Pfam" id="PF24046">
    <property type="entry name" value="At4g08330"/>
    <property type="match status" value="1"/>
</dbReference>
<evidence type="ECO:0000313" key="2">
    <source>
        <dbReference type="EMBL" id="CAD6257634.1"/>
    </source>
</evidence>
<dbReference type="PANTHER" id="PTHR33674">
    <property type="entry name" value="METHIONINE-S-OXIDE REDUCTASE"/>
    <property type="match status" value="1"/>
</dbReference>
<protein>
    <recommendedName>
        <fullName evidence="1">F-box/LRR-repeat protein 15-like leucin rich repeat domain-containing protein</fullName>
    </recommendedName>
</protein>
<dbReference type="AlphaFoldDB" id="A0A811QNL5"/>
<dbReference type="CDD" id="cd22159">
    <property type="entry name" value="F-box_AtTIR1-like"/>
    <property type="match status" value="1"/>
</dbReference>
<dbReference type="EMBL" id="CAJGYO010000010">
    <property type="protein sequence ID" value="CAD6257634.1"/>
    <property type="molecule type" value="Genomic_DNA"/>
</dbReference>
<dbReference type="Gene3D" id="3.80.10.10">
    <property type="entry name" value="Ribonuclease Inhibitor"/>
    <property type="match status" value="3"/>
</dbReference>
<reference evidence="2" key="1">
    <citation type="submission" date="2020-10" db="EMBL/GenBank/DDBJ databases">
        <authorList>
            <person name="Han B."/>
            <person name="Lu T."/>
            <person name="Zhao Q."/>
            <person name="Huang X."/>
            <person name="Zhao Y."/>
        </authorList>
    </citation>
    <scope>NUCLEOTIDE SEQUENCE</scope>
</reference>
<dbReference type="InterPro" id="IPR032675">
    <property type="entry name" value="LRR_dom_sf"/>
</dbReference>
<dbReference type="InterPro" id="IPR001611">
    <property type="entry name" value="Leu-rich_rpt"/>
</dbReference>
<dbReference type="Pfam" id="PF13516">
    <property type="entry name" value="LRR_6"/>
    <property type="match status" value="1"/>
</dbReference>
<evidence type="ECO:0000259" key="1">
    <source>
        <dbReference type="Pfam" id="PF25372"/>
    </source>
</evidence>
<dbReference type="InterPro" id="IPR006553">
    <property type="entry name" value="Leu-rich_rpt_Cys-con_subtyp"/>
</dbReference>
<dbReference type="PANTHER" id="PTHR33674:SF3">
    <property type="entry name" value="YIPPEE DOMAIN-CONTAINING PROTEIN"/>
    <property type="match status" value="1"/>
</dbReference>
<feature type="domain" description="F-box/LRR-repeat protein 15-like leucin rich repeat" evidence="1">
    <location>
        <begin position="350"/>
        <end position="452"/>
    </location>
</feature>
<comment type="caution">
    <text evidence="2">The sequence shown here is derived from an EMBL/GenBank/DDBJ whole genome shotgun (WGS) entry which is preliminary data.</text>
</comment>
<sequence>MSQRDVEYSCGSCGYPLNLSSSNRSTSEVGSSYKKSLKKGLISFISVDLSRFTQVDEVSCFPLAWRSYRPKTKLLCRKCGASIGYGYGLSKSNMERETIDVSLENSISYLSDDCLLSIFNKLESESERSAFGLTCKNWFKVRNLGRKSLTFHCSFNPTIDKEHAKCIPKILAHSPCLNRISLAGLTELPESALSTLRMSGSSLKSLSFYCCSGITDDGLAQVAIGCPNLVVVELQSCFNITYVGLGSLSKGCHALKSVNIGSCMGISDQGVSAILSNCSNICTLIITGCRRLSGVGFRGCSSSFCYLEAESCMFSPDGLLDVVSGSGLKYLNLHKLGSSTGLDGLGNLAFAKSLCILNLRMCRYLTDDSVTAIASGCPLLEEWNLAVCHGVHLPGWSAIGLYCNKLRVLHVNRCRHICDQSLLALGNGCPRLEVLHINGCAKITNNGLALFTISRPHVNLRVDEVLSIGPSIENLFRLH</sequence>
<evidence type="ECO:0000313" key="3">
    <source>
        <dbReference type="Proteomes" id="UP000604825"/>
    </source>
</evidence>
<dbReference type="InterPro" id="IPR057207">
    <property type="entry name" value="FBXL15_LRR"/>
</dbReference>
<dbReference type="SUPFAM" id="SSF52047">
    <property type="entry name" value="RNI-like"/>
    <property type="match status" value="1"/>
</dbReference>
<dbReference type="OrthoDB" id="550575at2759"/>
<dbReference type="InterPro" id="IPR045282">
    <property type="entry name" value="At4g08330-like"/>
</dbReference>
<keyword evidence="3" id="KW-1185">Reference proteome</keyword>
<name>A0A811QNL5_9POAL</name>
<dbReference type="SMART" id="SM00367">
    <property type="entry name" value="LRR_CC"/>
    <property type="match status" value="7"/>
</dbReference>